<dbReference type="GO" id="GO:0030170">
    <property type="term" value="F:pyridoxal phosphate binding"/>
    <property type="evidence" value="ECO:0007669"/>
    <property type="project" value="InterPro"/>
</dbReference>
<keyword evidence="8" id="KW-1185">Reference proteome</keyword>
<gene>
    <name evidence="7" type="ORF">H5410_028359</name>
</gene>
<dbReference type="Pfam" id="PF00282">
    <property type="entry name" value="Pyridoxal_deC"/>
    <property type="match status" value="1"/>
</dbReference>
<keyword evidence="5 6" id="KW-0456">Lyase</keyword>
<evidence type="ECO:0000256" key="5">
    <source>
        <dbReference type="ARBA" id="ARBA00023239"/>
    </source>
</evidence>
<name>A0A9J5Z1P8_SOLCO</name>
<dbReference type="InterPro" id="IPR015421">
    <property type="entry name" value="PyrdxlP-dep_Trfase_major"/>
</dbReference>
<keyword evidence="3" id="KW-0210">Decarboxylase</keyword>
<dbReference type="GO" id="GO:0005737">
    <property type="term" value="C:cytoplasm"/>
    <property type="evidence" value="ECO:0007669"/>
    <property type="project" value="TreeGrafter"/>
</dbReference>
<dbReference type="PANTHER" id="PTHR11999">
    <property type="entry name" value="GROUP II PYRIDOXAL-5-PHOSPHATE DECARBOXYLASE"/>
    <property type="match status" value="1"/>
</dbReference>
<comment type="caution">
    <text evidence="7">The sequence shown here is derived from an EMBL/GenBank/DDBJ whole genome shotgun (WGS) entry which is preliminary data.</text>
</comment>
<evidence type="ECO:0000256" key="3">
    <source>
        <dbReference type="ARBA" id="ARBA00022793"/>
    </source>
</evidence>
<dbReference type="InterPro" id="IPR015422">
    <property type="entry name" value="PyrdxlP-dep_Trfase_small"/>
</dbReference>
<dbReference type="SUPFAM" id="SSF53383">
    <property type="entry name" value="PLP-dependent transferases"/>
    <property type="match status" value="1"/>
</dbReference>
<keyword evidence="4 6" id="KW-0663">Pyridoxal phosphate</keyword>
<evidence type="ECO:0000313" key="8">
    <source>
        <dbReference type="Proteomes" id="UP000824120"/>
    </source>
</evidence>
<comment type="similarity">
    <text evidence="2 6">Belongs to the group II decarboxylase family.</text>
</comment>
<dbReference type="InterPro" id="IPR015424">
    <property type="entry name" value="PyrdxlP-dep_Trfase"/>
</dbReference>
<sequence>MCTTNNGSLVNSTQDLRRLTNNFASENELDHDGFGIVSKVLRGIIEVDVTAGLVPLFLCTTVGTTSTTTVDPLSQLGQLAEEFNIWLHVEAAYRGNACICPEFRQHLDRIERADSYGVANLQSYIRSDARMDKMFEGFVRSDSRFDVVVPPHFSLVCFRFNPNKEHELEYTEFLNKKLLKSVNSTG</sequence>
<dbReference type="Proteomes" id="UP000824120">
    <property type="component" value="Chromosome 5"/>
</dbReference>
<dbReference type="AlphaFoldDB" id="A0A9J5Z1P8"/>
<evidence type="ECO:0000256" key="2">
    <source>
        <dbReference type="ARBA" id="ARBA00009533"/>
    </source>
</evidence>
<dbReference type="InterPro" id="IPR010977">
    <property type="entry name" value="Aromatic_deC"/>
</dbReference>
<dbReference type="Gene3D" id="3.90.1150.10">
    <property type="entry name" value="Aspartate Aminotransferase, domain 1"/>
    <property type="match status" value="1"/>
</dbReference>
<dbReference type="EMBL" id="JACXVP010000005">
    <property type="protein sequence ID" value="KAG5606867.1"/>
    <property type="molecule type" value="Genomic_DNA"/>
</dbReference>
<dbReference type="Gene3D" id="3.40.640.10">
    <property type="entry name" value="Type I PLP-dependent aspartate aminotransferase-like (Major domain)"/>
    <property type="match status" value="1"/>
</dbReference>
<evidence type="ECO:0000313" key="7">
    <source>
        <dbReference type="EMBL" id="KAG5606867.1"/>
    </source>
</evidence>
<dbReference type="GO" id="GO:0016831">
    <property type="term" value="F:carboxy-lyase activity"/>
    <property type="evidence" value="ECO:0007669"/>
    <property type="project" value="TreeGrafter"/>
</dbReference>
<comment type="cofactor">
    <cofactor evidence="1 6">
        <name>pyridoxal 5'-phosphate</name>
        <dbReference type="ChEBI" id="CHEBI:597326"/>
    </cofactor>
</comment>
<dbReference type="InterPro" id="IPR002129">
    <property type="entry name" value="PyrdxlP-dep_de-COase"/>
</dbReference>
<organism evidence="7 8">
    <name type="scientific">Solanum commersonii</name>
    <name type="common">Commerson's wild potato</name>
    <name type="synonym">Commerson's nightshade</name>
    <dbReference type="NCBI Taxonomy" id="4109"/>
    <lineage>
        <taxon>Eukaryota</taxon>
        <taxon>Viridiplantae</taxon>
        <taxon>Streptophyta</taxon>
        <taxon>Embryophyta</taxon>
        <taxon>Tracheophyta</taxon>
        <taxon>Spermatophyta</taxon>
        <taxon>Magnoliopsida</taxon>
        <taxon>eudicotyledons</taxon>
        <taxon>Gunneridae</taxon>
        <taxon>Pentapetalae</taxon>
        <taxon>asterids</taxon>
        <taxon>lamiids</taxon>
        <taxon>Solanales</taxon>
        <taxon>Solanaceae</taxon>
        <taxon>Solanoideae</taxon>
        <taxon>Solaneae</taxon>
        <taxon>Solanum</taxon>
    </lineage>
</organism>
<reference evidence="7 8" key="1">
    <citation type="submission" date="2020-09" db="EMBL/GenBank/DDBJ databases">
        <title>De no assembly of potato wild relative species, Solanum commersonii.</title>
        <authorList>
            <person name="Cho K."/>
        </authorList>
    </citation>
    <scope>NUCLEOTIDE SEQUENCE [LARGE SCALE GENOMIC DNA]</scope>
    <source>
        <strain evidence="7">LZ3.2</strain>
        <tissue evidence="7">Leaf</tissue>
    </source>
</reference>
<evidence type="ECO:0000256" key="4">
    <source>
        <dbReference type="ARBA" id="ARBA00022898"/>
    </source>
</evidence>
<proteinExistence type="inferred from homology"/>
<dbReference type="GO" id="GO:0019752">
    <property type="term" value="P:carboxylic acid metabolic process"/>
    <property type="evidence" value="ECO:0007669"/>
    <property type="project" value="InterPro"/>
</dbReference>
<evidence type="ECO:0000256" key="1">
    <source>
        <dbReference type="ARBA" id="ARBA00001933"/>
    </source>
</evidence>
<accession>A0A9J5Z1P8</accession>
<protein>
    <submittedName>
        <fullName evidence="7">Uncharacterized protein</fullName>
    </submittedName>
</protein>
<dbReference type="PANTHER" id="PTHR11999:SF157">
    <property type="entry name" value="TRYPTOPHAN DECARBOXYLASE 1"/>
    <property type="match status" value="1"/>
</dbReference>
<evidence type="ECO:0000256" key="6">
    <source>
        <dbReference type="RuleBase" id="RU000382"/>
    </source>
</evidence>
<dbReference type="OrthoDB" id="1722007at2759"/>